<evidence type="ECO:0008006" key="4">
    <source>
        <dbReference type="Google" id="ProtNLM"/>
    </source>
</evidence>
<dbReference type="EMBL" id="UINC01023069">
    <property type="protein sequence ID" value="SVA93989.1"/>
    <property type="molecule type" value="Genomic_DNA"/>
</dbReference>
<reference evidence="3" key="1">
    <citation type="submission" date="2018-05" db="EMBL/GenBank/DDBJ databases">
        <authorList>
            <person name="Lanie J.A."/>
            <person name="Ng W.-L."/>
            <person name="Kazmierczak K.M."/>
            <person name="Andrzejewski T.M."/>
            <person name="Davidsen T.M."/>
            <person name="Wayne K.J."/>
            <person name="Tettelin H."/>
            <person name="Glass J.I."/>
            <person name="Rusch D."/>
            <person name="Podicherti R."/>
            <person name="Tsui H.-C.T."/>
            <person name="Winkler M.E."/>
        </authorList>
    </citation>
    <scope>NUCLEOTIDE SEQUENCE</scope>
</reference>
<dbReference type="InterPro" id="IPR002347">
    <property type="entry name" value="SDR_fam"/>
</dbReference>
<sequence>MKKKLVIITGAGRGIGKGVSETLAGCGYTCVLIARNPKEIENVEKKIKKSNGVAFYATCDITDYSSVQKTIKEIISKHGNIYGLVNCAASPPAVGPSDDLDLKEWDKV</sequence>
<keyword evidence="2" id="KW-0560">Oxidoreductase</keyword>
<dbReference type="AlphaFoldDB" id="A0A381ZXW4"/>
<dbReference type="PANTHER" id="PTHR44196">
    <property type="entry name" value="DEHYDROGENASE/REDUCTASE SDR FAMILY MEMBER 7B"/>
    <property type="match status" value="1"/>
</dbReference>
<accession>A0A381ZXW4</accession>
<organism evidence="3">
    <name type="scientific">marine metagenome</name>
    <dbReference type="NCBI Taxonomy" id="408172"/>
    <lineage>
        <taxon>unclassified sequences</taxon>
        <taxon>metagenomes</taxon>
        <taxon>ecological metagenomes</taxon>
    </lineage>
</organism>
<dbReference type="Pfam" id="PF00106">
    <property type="entry name" value="adh_short"/>
    <property type="match status" value="1"/>
</dbReference>
<dbReference type="CDD" id="cd05233">
    <property type="entry name" value="SDR_c"/>
    <property type="match status" value="1"/>
</dbReference>
<evidence type="ECO:0000256" key="1">
    <source>
        <dbReference type="ARBA" id="ARBA00006484"/>
    </source>
</evidence>
<evidence type="ECO:0000256" key="2">
    <source>
        <dbReference type="ARBA" id="ARBA00023002"/>
    </source>
</evidence>
<dbReference type="PANTHER" id="PTHR44196:SF1">
    <property type="entry name" value="DEHYDROGENASE_REDUCTASE SDR FAMILY MEMBER 7B"/>
    <property type="match status" value="1"/>
</dbReference>
<dbReference type="GO" id="GO:0016020">
    <property type="term" value="C:membrane"/>
    <property type="evidence" value="ECO:0007669"/>
    <property type="project" value="TreeGrafter"/>
</dbReference>
<evidence type="ECO:0000313" key="3">
    <source>
        <dbReference type="EMBL" id="SVA93989.1"/>
    </source>
</evidence>
<dbReference type="Gene3D" id="3.40.50.720">
    <property type="entry name" value="NAD(P)-binding Rossmann-like Domain"/>
    <property type="match status" value="1"/>
</dbReference>
<dbReference type="SUPFAM" id="SSF51735">
    <property type="entry name" value="NAD(P)-binding Rossmann-fold domains"/>
    <property type="match status" value="1"/>
</dbReference>
<gene>
    <name evidence="3" type="ORF">METZ01_LOCUS146843</name>
</gene>
<name>A0A381ZXW4_9ZZZZ</name>
<dbReference type="InterPro" id="IPR036291">
    <property type="entry name" value="NAD(P)-bd_dom_sf"/>
</dbReference>
<protein>
    <recommendedName>
        <fullName evidence="4">Ketoreductase (KR) domain-containing protein</fullName>
    </recommendedName>
</protein>
<dbReference type="GO" id="GO:0016491">
    <property type="term" value="F:oxidoreductase activity"/>
    <property type="evidence" value="ECO:0007669"/>
    <property type="project" value="UniProtKB-KW"/>
</dbReference>
<proteinExistence type="inferred from homology"/>
<comment type="similarity">
    <text evidence="1">Belongs to the short-chain dehydrogenases/reductases (SDR) family.</text>
</comment>
<feature type="non-terminal residue" evidence="3">
    <location>
        <position position="108"/>
    </location>
</feature>